<name>A0A1F5X2L2_9BACT</name>
<proteinExistence type="predicted"/>
<keyword evidence="1" id="KW-0472">Membrane</keyword>
<accession>A0A1F5X2L2</accession>
<evidence type="ECO:0000313" key="2">
    <source>
        <dbReference type="EMBL" id="OGF82148.1"/>
    </source>
</evidence>
<gene>
    <name evidence="2" type="ORF">A2924_00475</name>
</gene>
<protein>
    <submittedName>
        <fullName evidence="2">Uncharacterized protein</fullName>
    </submittedName>
</protein>
<comment type="caution">
    <text evidence="2">The sequence shown here is derived from an EMBL/GenBank/DDBJ whole genome shotgun (WGS) entry which is preliminary data.</text>
</comment>
<dbReference type="AlphaFoldDB" id="A0A1F5X2L2"/>
<feature type="transmembrane region" description="Helical" evidence="1">
    <location>
        <begin position="30"/>
        <end position="60"/>
    </location>
</feature>
<dbReference type="EMBL" id="MFIA01000026">
    <property type="protein sequence ID" value="OGF82148.1"/>
    <property type="molecule type" value="Genomic_DNA"/>
</dbReference>
<evidence type="ECO:0000256" key="1">
    <source>
        <dbReference type="SAM" id="Phobius"/>
    </source>
</evidence>
<keyword evidence="1" id="KW-1133">Transmembrane helix</keyword>
<organism evidence="2 3">
    <name type="scientific">Candidatus Giovannonibacteria bacterium RIFCSPLOWO2_01_FULL_44_16</name>
    <dbReference type="NCBI Taxonomy" id="1798348"/>
    <lineage>
        <taxon>Bacteria</taxon>
        <taxon>Candidatus Giovannoniibacteriota</taxon>
    </lineage>
</organism>
<reference evidence="2 3" key="1">
    <citation type="journal article" date="2016" name="Nat. Commun.">
        <title>Thousands of microbial genomes shed light on interconnected biogeochemical processes in an aquifer system.</title>
        <authorList>
            <person name="Anantharaman K."/>
            <person name="Brown C.T."/>
            <person name="Hug L.A."/>
            <person name="Sharon I."/>
            <person name="Castelle C.J."/>
            <person name="Probst A.J."/>
            <person name="Thomas B.C."/>
            <person name="Singh A."/>
            <person name="Wilkins M.J."/>
            <person name="Karaoz U."/>
            <person name="Brodie E.L."/>
            <person name="Williams K.H."/>
            <person name="Hubbard S.S."/>
            <person name="Banfield J.F."/>
        </authorList>
    </citation>
    <scope>NUCLEOTIDE SEQUENCE [LARGE SCALE GENOMIC DNA]</scope>
</reference>
<sequence length="81" mass="9141">MGKENFMGLKEFLFKQRGDTTPDTVDNKDIAALLFLGICAIFIAGLNIFIISALLIGLLVKILRIEYERRYGYSVGRRIVS</sequence>
<dbReference type="Proteomes" id="UP000178046">
    <property type="component" value="Unassembled WGS sequence"/>
</dbReference>
<evidence type="ECO:0000313" key="3">
    <source>
        <dbReference type="Proteomes" id="UP000178046"/>
    </source>
</evidence>
<keyword evidence="1" id="KW-0812">Transmembrane</keyword>